<sequence length="206" mass="24892">MINYSYYTNIYIKKYLYCNYMSLFVNDSNIITNSIFLEGQVTRKEITNIAIFEFEYPYVYITFNHEQITDDYNLEIFFQTWLSIYNDKKPYIIIFDGTKVQYAKPGFIFKFVKFMKKLRKQEPQYLQYSIIIIDNSFIRGLMNMVFRIQKPVAPVYLCKSADELLELHNKIHKNTASRVVLQDNTDVTEQEIKKMYFDNNYREENI</sequence>
<name>A0A6C0AXQ8_9ZZZZ</name>
<protein>
    <submittedName>
        <fullName evidence="1">Uncharacterized protein</fullName>
    </submittedName>
</protein>
<dbReference type="EMBL" id="MN738777">
    <property type="protein sequence ID" value="QHS84273.1"/>
    <property type="molecule type" value="Genomic_DNA"/>
</dbReference>
<reference evidence="1" key="1">
    <citation type="journal article" date="2020" name="Nature">
        <title>Giant virus diversity and host interactions through global metagenomics.</title>
        <authorList>
            <person name="Schulz F."/>
            <person name="Roux S."/>
            <person name="Paez-Espino D."/>
            <person name="Jungbluth S."/>
            <person name="Walsh D.A."/>
            <person name="Denef V.J."/>
            <person name="McMahon K.D."/>
            <person name="Konstantinidis K.T."/>
            <person name="Eloe-Fadrosh E.A."/>
            <person name="Kyrpides N.C."/>
            <person name="Woyke T."/>
        </authorList>
    </citation>
    <scope>NUCLEOTIDE SEQUENCE</scope>
    <source>
        <strain evidence="1">GVMAG-S-ERX555965-48</strain>
    </source>
</reference>
<accession>A0A6C0AXQ8</accession>
<dbReference type="AlphaFoldDB" id="A0A6C0AXQ8"/>
<proteinExistence type="predicted"/>
<evidence type="ECO:0000313" key="1">
    <source>
        <dbReference type="EMBL" id="QHS84273.1"/>
    </source>
</evidence>
<organism evidence="1">
    <name type="scientific">viral metagenome</name>
    <dbReference type="NCBI Taxonomy" id="1070528"/>
    <lineage>
        <taxon>unclassified sequences</taxon>
        <taxon>metagenomes</taxon>
        <taxon>organismal metagenomes</taxon>
    </lineage>
</organism>